<dbReference type="AlphaFoldDB" id="A0ABD0KIK7"/>
<feature type="non-terminal residue" evidence="1">
    <location>
        <position position="1"/>
    </location>
</feature>
<proteinExistence type="predicted"/>
<evidence type="ECO:0000313" key="1">
    <source>
        <dbReference type="EMBL" id="KAK7487043.1"/>
    </source>
</evidence>
<gene>
    <name evidence="1" type="ORF">BaRGS_00021713</name>
</gene>
<dbReference type="EMBL" id="JACVVK020000170">
    <property type="protein sequence ID" value="KAK7487043.1"/>
    <property type="molecule type" value="Genomic_DNA"/>
</dbReference>
<sequence length="105" mass="11639">DTTSVNPLETYSLALNSQTPLRRRAFMENVLPGDTRFTRHASADSVIHLRHAGSSHATLKLAKDQTGSMFKRAARARVIAYSDCLIYRGPNQASPKQRLVEADTL</sequence>
<name>A0ABD0KIK7_9CAEN</name>
<keyword evidence="2" id="KW-1185">Reference proteome</keyword>
<accession>A0ABD0KIK7</accession>
<organism evidence="1 2">
    <name type="scientific">Batillaria attramentaria</name>
    <dbReference type="NCBI Taxonomy" id="370345"/>
    <lineage>
        <taxon>Eukaryota</taxon>
        <taxon>Metazoa</taxon>
        <taxon>Spiralia</taxon>
        <taxon>Lophotrochozoa</taxon>
        <taxon>Mollusca</taxon>
        <taxon>Gastropoda</taxon>
        <taxon>Caenogastropoda</taxon>
        <taxon>Sorbeoconcha</taxon>
        <taxon>Cerithioidea</taxon>
        <taxon>Batillariidae</taxon>
        <taxon>Batillaria</taxon>
    </lineage>
</organism>
<dbReference type="Proteomes" id="UP001519460">
    <property type="component" value="Unassembled WGS sequence"/>
</dbReference>
<feature type="non-terminal residue" evidence="1">
    <location>
        <position position="105"/>
    </location>
</feature>
<comment type="caution">
    <text evidence="1">The sequence shown here is derived from an EMBL/GenBank/DDBJ whole genome shotgun (WGS) entry which is preliminary data.</text>
</comment>
<reference evidence="1 2" key="1">
    <citation type="journal article" date="2023" name="Sci. Data">
        <title>Genome assembly of the Korean intertidal mud-creeper Batillaria attramentaria.</title>
        <authorList>
            <person name="Patra A.K."/>
            <person name="Ho P.T."/>
            <person name="Jun S."/>
            <person name="Lee S.J."/>
            <person name="Kim Y."/>
            <person name="Won Y.J."/>
        </authorList>
    </citation>
    <scope>NUCLEOTIDE SEQUENCE [LARGE SCALE GENOMIC DNA]</scope>
    <source>
        <strain evidence="1">Wonlab-2016</strain>
    </source>
</reference>
<evidence type="ECO:0000313" key="2">
    <source>
        <dbReference type="Proteomes" id="UP001519460"/>
    </source>
</evidence>
<protein>
    <submittedName>
        <fullName evidence="1">Uncharacterized protein</fullName>
    </submittedName>
</protein>